<dbReference type="InterPro" id="IPR025684">
    <property type="entry name" value="SprA_N_dom"/>
</dbReference>
<dbReference type="Pfam" id="PF14349">
    <property type="entry name" value="SprA_N"/>
    <property type="match status" value="2"/>
</dbReference>
<dbReference type="Proteomes" id="UP000266389">
    <property type="component" value="Unassembled WGS sequence"/>
</dbReference>
<evidence type="ECO:0000259" key="1">
    <source>
        <dbReference type="Pfam" id="PF14349"/>
    </source>
</evidence>
<protein>
    <submittedName>
        <fullName evidence="2">Cell surface protein SprA</fullName>
    </submittedName>
</protein>
<dbReference type="InterPro" id="IPR026377">
    <property type="entry name" value="Cell_surface_SprA"/>
</dbReference>
<evidence type="ECO:0000313" key="3">
    <source>
        <dbReference type="Proteomes" id="UP000266389"/>
    </source>
</evidence>
<sequence length="1158" mass="129709">AGVARDALADVFSKITKISVYVPGGESALFATLFGPPTVSVQVAGNIDIKASYQIEESEDPVRRASGTASTAVPNFDQQVQMNLTGTIGDKLTITADWNTQRPFQYENQLAIRYKGYEDDLVQSIEAGNVALTLPTSLISSSQALFGIKAQFQIAGLNLTAVASQQRGRTESFSVQSGASMTEQTIQAWDYDENRHFFVSNFFVTNWENAFARNAPQLVLTPAMGGRQINRLEVWRRPANQLGGVGGQNPGSVPLQENQRPAVALLNLGDVPYSFEQLQQGFPFPNNAYNDLADTSQTQAFLQQLRTADPLPPIPGPFQEGVFTLMREGQDYVYNPILGYITFTAPLDPRDVIAVSYDFTPAPGVPNIRVGDFSNDSLQRRAVFKLIKPDQFTPSDTATWILMLKNIYALNGRDIQRDQFNAQVVYQNPGNNPPENEVLPISGFVNTLNQVTGFDRFDVNGASGSDRTFDFLPGITIDAQRGLLIFPFQRPFERPIREEIERITGQPINEQNARFIYNEIYERTQFDAQNTSAKNFYAIKVRYKSTIQNPISIGFNVAQGSVRVTSRGVPLREGIDYTVDYQLGQVTILKDDALQQGANLTIDFEKNDLFLLASRTIVGLRGEYAFSDDFKLGATFLQYSERPLTDKVRVGDEPIVNRIFGMDLQYATQMRWLTKWIDRLPLISTKEPSRFSINAEYAQVMPGVPDELRTELDPDGVSYIDDFEGSRQIISLGLNGNNWALGSPPHRTLESPTILEDSIRGRYRASLGWYRLPVGDPRNVPTREIFPNRVAAREDFQVRPLYLSYDPTRRGPYNFNPDFVIRRGVPDSSYGAITQLLPSFANNLTQSNIQFIEFWFKYQPLIDTAGAPPDSGKLHIDIGIISEDIIPNRRLNTEDGMPINPEDFNPDQIAFGEDSYGRYNTRVAKIDRQLLTGSIGTEDVGLDGINDQLERQFHQQYLETLRNALGENNPEYQRILNDPAGDNFSLDVTNVSGTEGNASQAQAGPFVNIFPDTEDLDGSSTVQTQNRFFRYTISVNPQELNQPTPRGRFVVGGGQANAGWVQFRIPLDEYTRKFGAIDFTTIQYARVWVEQFRRPAQLGFATFDFVGSQWQLIGRDTLVSVAAVNIEENGSFYALPPGIRRARDRQRVDQNIQANEQA</sequence>
<accession>A0A395M241</accession>
<evidence type="ECO:0000313" key="2">
    <source>
        <dbReference type="EMBL" id="RFM24855.1"/>
    </source>
</evidence>
<comment type="caution">
    <text evidence="2">The sequence shown here is derived from an EMBL/GenBank/DDBJ whole genome shotgun (WGS) entry which is preliminary data.</text>
</comment>
<proteinExistence type="predicted"/>
<name>A0A395M241_9BACT</name>
<organism evidence="2 3">
    <name type="scientific">Candidatus Thermochlorobacter aerophilus</name>
    <dbReference type="NCBI Taxonomy" id="1868324"/>
    <lineage>
        <taxon>Bacteria</taxon>
        <taxon>Pseudomonadati</taxon>
        <taxon>Chlorobiota</taxon>
        <taxon>Chlorobiia</taxon>
        <taxon>Chlorobiales</taxon>
        <taxon>Candidatus Thermochlorobacteriaceae</taxon>
        <taxon>Candidatus Thermochlorobacter</taxon>
    </lineage>
</organism>
<feature type="domain" description="Gliding motility protein SprA N-terminal" evidence="1">
    <location>
        <begin position="989"/>
        <end position="1158"/>
    </location>
</feature>
<feature type="non-terminal residue" evidence="2">
    <location>
        <position position="1"/>
    </location>
</feature>
<dbReference type="NCBIfam" id="TIGR04189">
    <property type="entry name" value="surface_SprA"/>
    <property type="match status" value="1"/>
</dbReference>
<reference evidence="2 3" key="1">
    <citation type="journal article" date="2011" name="ISME J.">
        <title>Community ecology of hot spring cyanobacterial mats: predominant populations and their functional potential.</title>
        <authorList>
            <person name="Klatt C.G."/>
            <person name="Wood J.M."/>
            <person name="Rusch D.B."/>
            <person name="Bateson M.M."/>
            <person name="Hamamura N."/>
            <person name="Heidelberg J.F."/>
            <person name="Grossman A.R."/>
            <person name="Bhaya D."/>
            <person name="Cohan F.M."/>
            <person name="Kuhl M."/>
            <person name="Bryant D.A."/>
            <person name="Ward D.M."/>
        </authorList>
    </citation>
    <scope>NUCLEOTIDE SEQUENCE [LARGE SCALE GENOMIC DNA]</scope>
    <source>
        <strain evidence="2">OS</strain>
    </source>
</reference>
<feature type="non-terminal residue" evidence="2">
    <location>
        <position position="1158"/>
    </location>
</feature>
<gene>
    <name evidence="2" type="primary">sprA</name>
    <name evidence="2" type="ORF">D0433_03590</name>
</gene>
<dbReference type="EMBL" id="PHFL01000018">
    <property type="protein sequence ID" value="RFM24855.1"/>
    <property type="molecule type" value="Genomic_DNA"/>
</dbReference>
<feature type="domain" description="Gliding motility protein SprA N-terminal" evidence="1">
    <location>
        <begin position="46"/>
        <end position="237"/>
    </location>
</feature>
<dbReference type="AlphaFoldDB" id="A0A395M241"/>